<organism evidence="1 2">
    <name type="scientific">Trichocladium antarcticum</name>
    <dbReference type="NCBI Taxonomy" id="1450529"/>
    <lineage>
        <taxon>Eukaryota</taxon>
        <taxon>Fungi</taxon>
        <taxon>Dikarya</taxon>
        <taxon>Ascomycota</taxon>
        <taxon>Pezizomycotina</taxon>
        <taxon>Sordariomycetes</taxon>
        <taxon>Sordariomycetidae</taxon>
        <taxon>Sordariales</taxon>
        <taxon>Chaetomiaceae</taxon>
        <taxon>Trichocladium</taxon>
    </lineage>
</organism>
<gene>
    <name evidence="1" type="ORF">BT67DRAFT_188687</name>
</gene>
<protein>
    <submittedName>
        <fullName evidence="1">Uncharacterized protein</fullName>
    </submittedName>
</protein>
<evidence type="ECO:0000313" key="1">
    <source>
        <dbReference type="EMBL" id="KAK4136715.1"/>
    </source>
</evidence>
<dbReference type="AlphaFoldDB" id="A0AAN6ZF20"/>
<reference evidence="1" key="2">
    <citation type="submission" date="2023-05" db="EMBL/GenBank/DDBJ databases">
        <authorList>
            <consortium name="Lawrence Berkeley National Laboratory"/>
            <person name="Steindorff A."/>
            <person name="Hensen N."/>
            <person name="Bonometti L."/>
            <person name="Westerberg I."/>
            <person name="Brannstrom I.O."/>
            <person name="Guillou S."/>
            <person name="Cros-Aarteil S."/>
            <person name="Calhoun S."/>
            <person name="Haridas S."/>
            <person name="Kuo A."/>
            <person name="Mondo S."/>
            <person name="Pangilinan J."/>
            <person name="Riley R."/>
            <person name="Labutti K."/>
            <person name="Andreopoulos B."/>
            <person name="Lipzen A."/>
            <person name="Chen C."/>
            <person name="Yanf M."/>
            <person name="Daum C."/>
            <person name="Ng V."/>
            <person name="Clum A."/>
            <person name="Ohm R."/>
            <person name="Martin F."/>
            <person name="Silar P."/>
            <person name="Natvig D."/>
            <person name="Lalanne C."/>
            <person name="Gautier V."/>
            <person name="Ament-Velasquez S.L."/>
            <person name="Kruys A."/>
            <person name="Hutchinson M.I."/>
            <person name="Powell A.J."/>
            <person name="Barry K."/>
            <person name="Miller A.N."/>
            <person name="Grigoriev I.V."/>
            <person name="Debuchy R."/>
            <person name="Gladieux P."/>
            <person name="Thoren M.H."/>
            <person name="Johannesson H."/>
        </authorList>
    </citation>
    <scope>NUCLEOTIDE SEQUENCE</scope>
    <source>
        <strain evidence="1">CBS 123565</strain>
    </source>
</reference>
<proteinExistence type="predicted"/>
<reference evidence="1" key="1">
    <citation type="journal article" date="2023" name="Mol. Phylogenet. Evol.">
        <title>Genome-scale phylogeny and comparative genomics of the fungal order Sordariales.</title>
        <authorList>
            <person name="Hensen N."/>
            <person name="Bonometti L."/>
            <person name="Westerberg I."/>
            <person name="Brannstrom I.O."/>
            <person name="Guillou S."/>
            <person name="Cros-Aarteil S."/>
            <person name="Calhoun S."/>
            <person name="Haridas S."/>
            <person name="Kuo A."/>
            <person name="Mondo S."/>
            <person name="Pangilinan J."/>
            <person name="Riley R."/>
            <person name="LaButti K."/>
            <person name="Andreopoulos B."/>
            <person name="Lipzen A."/>
            <person name="Chen C."/>
            <person name="Yan M."/>
            <person name="Daum C."/>
            <person name="Ng V."/>
            <person name="Clum A."/>
            <person name="Steindorff A."/>
            <person name="Ohm R.A."/>
            <person name="Martin F."/>
            <person name="Silar P."/>
            <person name="Natvig D.O."/>
            <person name="Lalanne C."/>
            <person name="Gautier V."/>
            <person name="Ament-Velasquez S.L."/>
            <person name="Kruys A."/>
            <person name="Hutchinson M.I."/>
            <person name="Powell A.J."/>
            <person name="Barry K."/>
            <person name="Miller A.N."/>
            <person name="Grigoriev I.V."/>
            <person name="Debuchy R."/>
            <person name="Gladieux P."/>
            <person name="Hiltunen Thoren M."/>
            <person name="Johannesson H."/>
        </authorList>
    </citation>
    <scope>NUCLEOTIDE SEQUENCE</scope>
    <source>
        <strain evidence="1">CBS 123565</strain>
    </source>
</reference>
<evidence type="ECO:0000313" key="2">
    <source>
        <dbReference type="Proteomes" id="UP001304895"/>
    </source>
</evidence>
<sequence>MARREAWFLEQEPCCVPCPLTVANTPTDPKHGKGRGRNRLSFETKNIIGKLFGRFGQSPGDGCPLFFSRFLSLSSLLMLAERAASRGAGGQDEKSALSDINPLFRLLFSLFLMSTTQNSNTGFSVCGPNPLIPPIHVRHSLEGRRLYSMCFLPFPFVDSPFYSFTHHYFKLRSHGL</sequence>
<name>A0AAN6ZF20_9PEZI</name>
<dbReference type="Proteomes" id="UP001304895">
    <property type="component" value="Unassembled WGS sequence"/>
</dbReference>
<accession>A0AAN6ZF20</accession>
<keyword evidence="2" id="KW-1185">Reference proteome</keyword>
<dbReference type="EMBL" id="MU853403">
    <property type="protein sequence ID" value="KAK4136715.1"/>
    <property type="molecule type" value="Genomic_DNA"/>
</dbReference>
<comment type="caution">
    <text evidence="1">The sequence shown here is derived from an EMBL/GenBank/DDBJ whole genome shotgun (WGS) entry which is preliminary data.</text>
</comment>